<evidence type="ECO:0008006" key="4">
    <source>
        <dbReference type="Google" id="ProtNLM"/>
    </source>
</evidence>
<accession>I2H5S7</accession>
<dbReference type="AlphaFoldDB" id="I2H5S7"/>
<name>I2H5S7_HENB6</name>
<feature type="chain" id="PRO_5003659166" description="YARHG domain-containing protein" evidence="1">
    <location>
        <begin position="24"/>
        <end position="440"/>
    </location>
</feature>
<keyword evidence="3" id="KW-1185">Reference proteome</keyword>
<evidence type="ECO:0000313" key="2">
    <source>
        <dbReference type="EMBL" id="CCH61729.1"/>
    </source>
</evidence>
<gene>
    <name evidence="2" type="primary">TBLA0F01870</name>
    <name evidence="2" type="ORF">TBLA_0F01870</name>
</gene>
<organism evidence="2 3">
    <name type="scientific">Henningerozyma blattae (strain ATCC 34711 / CBS 6284 / DSM 70876 / NBRC 10599 / NRRL Y-10934 / UCD 77-7)</name>
    <name type="common">Yeast</name>
    <name type="synonym">Tetrapisispora blattae</name>
    <dbReference type="NCBI Taxonomy" id="1071380"/>
    <lineage>
        <taxon>Eukaryota</taxon>
        <taxon>Fungi</taxon>
        <taxon>Dikarya</taxon>
        <taxon>Ascomycota</taxon>
        <taxon>Saccharomycotina</taxon>
        <taxon>Saccharomycetes</taxon>
        <taxon>Saccharomycetales</taxon>
        <taxon>Saccharomycetaceae</taxon>
        <taxon>Henningerozyma</taxon>
    </lineage>
</organism>
<keyword evidence="1" id="KW-0732">Signal</keyword>
<evidence type="ECO:0000256" key="1">
    <source>
        <dbReference type="SAM" id="SignalP"/>
    </source>
</evidence>
<dbReference type="InParanoid" id="I2H5S7"/>
<dbReference type="FunCoup" id="I2H5S7">
    <property type="interactions" value="16"/>
</dbReference>
<evidence type="ECO:0000313" key="3">
    <source>
        <dbReference type="Proteomes" id="UP000002866"/>
    </source>
</evidence>
<feature type="signal peptide" evidence="1">
    <location>
        <begin position="1"/>
        <end position="23"/>
    </location>
</feature>
<dbReference type="GeneID" id="14496838"/>
<dbReference type="KEGG" id="tbl:TBLA_0F01870"/>
<dbReference type="OrthoDB" id="4024574at2759"/>
<proteinExistence type="predicted"/>
<dbReference type="EMBL" id="HE806321">
    <property type="protein sequence ID" value="CCH61729.1"/>
    <property type="molecule type" value="Genomic_DNA"/>
</dbReference>
<protein>
    <recommendedName>
        <fullName evidence="4">YARHG domain-containing protein</fullName>
    </recommendedName>
</protein>
<sequence length="440" mass="52076">MNIIILQLSWLLWVSCIISSTSSGPITKESLKKGFYHADAFCSPSYTNGDGSLINALEVATNIDFPPFIKKKSKGVYTGFKFLKILDVQLTTFSIKRTIVLFYCNRSQIEWKKVFEIDKDIDWNKPICEYIPKKEPPPNTSIGKQLKSWFTFWEKPKKSTLLTAKEKAKNDLNHMFCFKLARKKFYSFYKDPFYLKNSWAGGIFYSNFSTIEKLDFIKNQLSDDLIFPKDEFKIYADEEHTIPLAPLITDNFDNYWWEWTNSGEPFGYRKYIPFMYTPNNVISIADLNNLEAKNATMFLEPLLGNFMRQDIDRKADNFLNIVTGEYSRYGEKPWEDEIDYKENYEFTEIEFANSTRFIDHTIKRVTPFYEETRKRYARLIRTNQDIYERIVNFAKSTKLPNLDETLWKNLDFGDKFGEVITDSKEMYHKIRNDWYNLQGK</sequence>
<reference evidence="2 3" key="1">
    <citation type="journal article" date="2011" name="Proc. Natl. Acad. Sci. U.S.A.">
        <title>Evolutionary erosion of yeast sex chromosomes by mating-type switching accidents.</title>
        <authorList>
            <person name="Gordon J.L."/>
            <person name="Armisen D."/>
            <person name="Proux-Wera E."/>
            <person name="Oheigeartaigh S.S."/>
            <person name="Byrne K.P."/>
            <person name="Wolfe K.H."/>
        </authorList>
    </citation>
    <scope>NUCLEOTIDE SEQUENCE [LARGE SCALE GENOMIC DNA]</scope>
    <source>
        <strain evidence="3">ATCC 34711 / CBS 6284 / DSM 70876 / NBRC 10599 / NRRL Y-10934 / UCD 77-7</strain>
    </source>
</reference>
<dbReference type="OMA" id="RDYKISW"/>
<dbReference type="Proteomes" id="UP000002866">
    <property type="component" value="Chromosome 6"/>
</dbReference>
<dbReference type="HOGENOM" id="CLU_048789_0_0_1"/>
<dbReference type="eggNOG" id="ENOG502RY5P">
    <property type="taxonomic scope" value="Eukaryota"/>
</dbReference>
<dbReference type="RefSeq" id="XP_004181248.1">
    <property type="nucleotide sequence ID" value="XM_004181200.1"/>
</dbReference>